<dbReference type="InterPro" id="IPR039424">
    <property type="entry name" value="SBP_5"/>
</dbReference>
<dbReference type="Pfam" id="PF00496">
    <property type="entry name" value="SBP_bac_5"/>
    <property type="match status" value="1"/>
</dbReference>
<dbReference type="PANTHER" id="PTHR30290:SF9">
    <property type="entry name" value="OLIGOPEPTIDE-BINDING PROTEIN APPA"/>
    <property type="match status" value="1"/>
</dbReference>
<evidence type="ECO:0000259" key="5">
    <source>
        <dbReference type="Pfam" id="PF00496"/>
    </source>
</evidence>
<feature type="transmembrane region" description="Helical" evidence="4">
    <location>
        <begin position="93"/>
        <end position="113"/>
    </location>
</feature>
<keyword evidence="4" id="KW-1133">Transmembrane helix</keyword>
<evidence type="ECO:0000313" key="7">
    <source>
        <dbReference type="Proteomes" id="UP000230729"/>
    </source>
</evidence>
<gene>
    <name evidence="6" type="ORF">COX22_03470</name>
</gene>
<proteinExistence type="inferred from homology"/>
<dbReference type="InterPro" id="IPR030678">
    <property type="entry name" value="Peptide/Ni-bd"/>
</dbReference>
<evidence type="ECO:0000256" key="1">
    <source>
        <dbReference type="ARBA" id="ARBA00005695"/>
    </source>
</evidence>
<dbReference type="SUPFAM" id="SSF53850">
    <property type="entry name" value="Periplasmic binding protein-like II"/>
    <property type="match status" value="1"/>
</dbReference>
<organism evidence="6 7">
    <name type="scientific">Candidatus Falkowbacteria bacterium CG23_combo_of_CG06-09_8_20_14_all_49_15</name>
    <dbReference type="NCBI Taxonomy" id="1974572"/>
    <lineage>
        <taxon>Bacteria</taxon>
        <taxon>Candidatus Falkowiibacteriota</taxon>
    </lineage>
</organism>
<dbReference type="GO" id="GO:0015833">
    <property type="term" value="P:peptide transport"/>
    <property type="evidence" value="ECO:0007669"/>
    <property type="project" value="TreeGrafter"/>
</dbReference>
<dbReference type="GO" id="GO:0042597">
    <property type="term" value="C:periplasmic space"/>
    <property type="evidence" value="ECO:0007669"/>
    <property type="project" value="UniProtKB-ARBA"/>
</dbReference>
<dbReference type="GO" id="GO:0043190">
    <property type="term" value="C:ATP-binding cassette (ABC) transporter complex"/>
    <property type="evidence" value="ECO:0007669"/>
    <property type="project" value="InterPro"/>
</dbReference>
<name>A0A2G9ZKB9_9BACT</name>
<feature type="domain" description="Solute-binding protein family 5" evidence="5">
    <location>
        <begin position="170"/>
        <end position="566"/>
    </location>
</feature>
<dbReference type="PIRSF" id="PIRSF002741">
    <property type="entry name" value="MppA"/>
    <property type="match status" value="1"/>
</dbReference>
<accession>A0A2G9ZKB9</accession>
<dbReference type="Gene3D" id="3.10.105.10">
    <property type="entry name" value="Dipeptide-binding Protein, Domain 3"/>
    <property type="match status" value="1"/>
</dbReference>
<dbReference type="PANTHER" id="PTHR30290">
    <property type="entry name" value="PERIPLASMIC BINDING COMPONENT OF ABC TRANSPORTER"/>
    <property type="match status" value="1"/>
</dbReference>
<dbReference type="Gene3D" id="3.40.190.10">
    <property type="entry name" value="Periplasmic binding protein-like II"/>
    <property type="match status" value="1"/>
</dbReference>
<evidence type="ECO:0000256" key="2">
    <source>
        <dbReference type="ARBA" id="ARBA00022448"/>
    </source>
</evidence>
<dbReference type="AlphaFoldDB" id="A0A2G9ZKB9"/>
<keyword evidence="4" id="KW-0812">Transmembrane</keyword>
<evidence type="ECO:0000256" key="4">
    <source>
        <dbReference type="SAM" id="Phobius"/>
    </source>
</evidence>
<keyword evidence="2" id="KW-0813">Transport</keyword>
<protein>
    <recommendedName>
        <fullName evidence="5">Solute-binding protein family 5 domain-containing protein</fullName>
    </recommendedName>
</protein>
<comment type="similarity">
    <text evidence="1">Belongs to the bacterial solute-binding protein 5 family.</text>
</comment>
<keyword evidence="4" id="KW-0472">Membrane</keyword>
<comment type="caution">
    <text evidence="6">The sequence shown here is derived from an EMBL/GenBank/DDBJ whole genome shotgun (WGS) entry which is preliminary data.</text>
</comment>
<sequence length="664" mass="74963">MIKNKSSCPAPAKFLIFVLSRGENSFYKKIMKWADKLRPKLLFLRSGAAKVSLSGGNQAELDKKLVFSLAKKRIPSWSQFKHLKMFLSRRELWFIRLSFLLITLALTFLFFQYSHDHWVSGPAVGGEYCEALIGTPKYINPIYASISDLDSDLTALIFSSLFRRDGQGQLQPDLAENMEKNEDGRQYKIKIRSDAVWHDGQPLTVEDIIFTFQAIKDSEYHSPLRASFTGVEISRPTEDSVQFSLNEAYAAFPELLTFGILPKDIWQLIPPANATLSALNLKPIGSGPFKFKSLVKDQSGRLRTYELERNKDYYQNAPWIATVRFKFYPAYEEALSALAGQECDGLSYLPFNRRSEVAAVNQFNFYLLRQPQINAIFFNLKSGVGGERAVRQALARALPKKSLVAEIFGDYAQAIDGPIRPESFAYKDDFLKYEYDPAAAALSLEQAGWRLATITAEQVKTSQEQANADDETVRAPATEVLFFGPGLWRQKDGRWLKITLKMSDRGENLVLGQAIQNAWEKIGVKTVLTGLPATEIASQVIKTRDFEALLYGFMVGADPDIYPLWHSSQIGENGLNITGYSNKDADQLLEDARFANDQSVRKEKYGQFQEIIAADTPALFLYTAAYTYLQAKKIKGFAVDAIVAPYNRFANINDWYIKTAGTWR</sequence>
<dbReference type="InterPro" id="IPR000914">
    <property type="entry name" value="SBP_5_dom"/>
</dbReference>
<reference evidence="6 7" key="1">
    <citation type="submission" date="2017-09" db="EMBL/GenBank/DDBJ databases">
        <title>Depth-based differentiation of microbial function through sediment-hosted aquifers and enrichment of novel symbionts in the deep terrestrial subsurface.</title>
        <authorList>
            <person name="Probst A.J."/>
            <person name="Ladd B."/>
            <person name="Jarett J.K."/>
            <person name="Geller-Mcgrath D.E."/>
            <person name="Sieber C.M."/>
            <person name="Emerson J.B."/>
            <person name="Anantharaman K."/>
            <person name="Thomas B.C."/>
            <person name="Malmstrom R."/>
            <person name="Stieglmeier M."/>
            <person name="Klingl A."/>
            <person name="Woyke T."/>
            <person name="Ryan C.M."/>
            <person name="Banfield J.F."/>
        </authorList>
    </citation>
    <scope>NUCLEOTIDE SEQUENCE [LARGE SCALE GENOMIC DNA]</scope>
    <source>
        <strain evidence="6">CG23_combo_of_CG06-09_8_20_14_all_49_15</strain>
    </source>
</reference>
<evidence type="ECO:0000313" key="6">
    <source>
        <dbReference type="EMBL" id="PIP33604.1"/>
    </source>
</evidence>
<dbReference type="Proteomes" id="UP000230729">
    <property type="component" value="Unassembled WGS sequence"/>
</dbReference>
<keyword evidence="3" id="KW-0732">Signal</keyword>
<evidence type="ECO:0000256" key="3">
    <source>
        <dbReference type="ARBA" id="ARBA00022729"/>
    </source>
</evidence>
<dbReference type="EMBL" id="PCSD01000083">
    <property type="protein sequence ID" value="PIP33604.1"/>
    <property type="molecule type" value="Genomic_DNA"/>
</dbReference>
<dbReference type="Gene3D" id="3.90.76.10">
    <property type="entry name" value="Dipeptide-binding Protein, Domain 1"/>
    <property type="match status" value="1"/>
</dbReference>
<dbReference type="GO" id="GO:1904680">
    <property type="term" value="F:peptide transmembrane transporter activity"/>
    <property type="evidence" value="ECO:0007669"/>
    <property type="project" value="TreeGrafter"/>
</dbReference>